<feature type="transmembrane region" description="Helical" evidence="11">
    <location>
        <begin position="148"/>
        <end position="164"/>
    </location>
</feature>
<dbReference type="AlphaFoldDB" id="A0A8H8STA7"/>
<protein>
    <recommendedName>
        <fullName evidence="11">Alpha-1,3-glucosyltransferase</fullName>
        <ecNumber evidence="11">2.4.1.-</ecNumber>
    </recommendedName>
</protein>
<evidence type="ECO:0000256" key="3">
    <source>
        <dbReference type="ARBA" id="ARBA00008715"/>
    </source>
</evidence>
<keyword evidence="5 11" id="KW-0808">Transferase</keyword>
<dbReference type="GO" id="GO:0005789">
    <property type="term" value="C:endoplasmic reticulum membrane"/>
    <property type="evidence" value="ECO:0007669"/>
    <property type="project" value="UniProtKB-SubCell"/>
</dbReference>
<keyword evidence="7 11" id="KW-0256">Endoplasmic reticulum</keyword>
<evidence type="ECO:0000256" key="6">
    <source>
        <dbReference type="ARBA" id="ARBA00022692"/>
    </source>
</evidence>
<dbReference type="EC" id="2.4.1.-" evidence="11"/>
<keyword evidence="4 11" id="KW-0328">Glycosyltransferase</keyword>
<feature type="transmembrane region" description="Helical" evidence="11">
    <location>
        <begin position="460"/>
        <end position="479"/>
    </location>
</feature>
<comment type="caution">
    <text evidence="11">Lacks conserved residue(s) required for the propagation of feature annotation.</text>
</comment>
<name>A0A8H8STA7_9AGAM</name>
<dbReference type="UniPathway" id="UPA00378"/>
<dbReference type="InterPro" id="IPR004856">
    <property type="entry name" value="Glyco_trans_ALG6/ALG8"/>
</dbReference>
<proteinExistence type="inferred from homology"/>
<evidence type="ECO:0000256" key="10">
    <source>
        <dbReference type="ARBA" id="ARBA00047346"/>
    </source>
</evidence>
<dbReference type="KEGG" id="rsx:RhiXN_04093"/>
<organism evidence="12 13">
    <name type="scientific">Rhizoctonia solani</name>
    <dbReference type="NCBI Taxonomy" id="456999"/>
    <lineage>
        <taxon>Eukaryota</taxon>
        <taxon>Fungi</taxon>
        <taxon>Dikarya</taxon>
        <taxon>Basidiomycota</taxon>
        <taxon>Agaricomycotina</taxon>
        <taxon>Agaricomycetes</taxon>
        <taxon>Cantharellales</taxon>
        <taxon>Ceratobasidiaceae</taxon>
        <taxon>Rhizoctonia</taxon>
    </lineage>
</organism>
<comment type="subcellular location">
    <subcellularLocation>
        <location evidence="1 11">Endoplasmic reticulum membrane</location>
        <topology evidence="1 11">Multi-pass membrane protein</topology>
    </subcellularLocation>
</comment>
<reference evidence="12" key="1">
    <citation type="submission" date="2020-05" db="EMBL/GenBank/DDBJ databases">
        <title>Evolutionary and genomic comparisons of hybrid uninucleate and nonhybrid Rhizoctonia fungi.</title>
        <authorList>
            <person name="Li C."/>
            <person name="Chen X."/>
        </authorList>
    </citation>
    <scope>NUCLEOTIDE SEQUENCE</scope>
    <source>
        <strain evidence="12">AG-1 IA</strain>
    </source>
</reference>
<comment type="similarity">
    <text evidence="3 11">Belongs to the ALG6/ALG8 glucosyltransferase family.</text>
</comment>
<evidence type="ECO:0000313" key="12">
    <source>
        <dbReference type="EMBL" id="QRW16092.1"/>
    </source>
</evidence>
<keyword evidence="8 11" id="KW-1133">Transmembrane helix</keyword>
<dbReference type="Pfam" id="PF03155">
    <property type="entry name" value="Alg6_Alg8"/>
    <property type="match status" value="2"/>
</dbReference>
<feature type="transmembrane region" description="Helical" evidence="11">
    <location>
        <begin position="304"/>
        <end position="324"/>
    </location>
</feature>
<evidence type="ECO:0000256" key="2">
    <source>
        <dbReference type="ARBA" id="ARBA00004922"/>
    </source>
</evidence>
<evidence type="ECO:0000256" key="11">
    <source>
        <dbReference type="RuleBase" id="RU363110"/>
    </source>
</evidence>
<gene>
    <name evidence="12" type="ORF">RhiXN_04093</name>
</gene>
<evidence type="ECO:0000256" key="7">
    <source>
        <dbReference type="ARBA" id="ARBA00022824"/>
    </source>
</evidence>
<dbReference type="RefSeq" id="XP_043176329.1">
    <property type="nucleotide sequence ID" value="XM_043323910.1"/>
</dbReference>
<feature type="transmembrane region" description="Helical" evidence="11">
    <location>
        <begin position="171"/>
        <end position="190"/>
    </location>
</feature>
<evidence type="ECO:0000256" key="9">
    <source>
        <dbReference type="ARBA" id="ARBA00023136"/>
    </source>
</evidence>
<sequence>MSSGELDILVISTGLKLLLFPAYRSTDFEVHRNWLAITQSLPLSKWYYDTTSEWTLDYPPFFAYFEYVLSWPARLVDPTIVSLNALQYSAWSVIAYQRTTVIITELVLGAALLRLCRPLLSQNAPLSPILAASIFLHPGLLIVDHIHFQYNGFLFGVMLWSIAMMREGKMVLSGMLFAALLNFKHIYMYIAHRYYRLPLIYYNYCLASSLSSAGYVTHIGHQTSGHYGQPRTEDFYYVMARRGLVPSRFLSIDSAGLASSSRGLIGDTVFAVLPNVKPIHTFIVTIICQSVFLWRLWRTPTYRSFVCAVTLCGWASYAFGWHVHEKAILLVLLPMSLVAAESHAMFRTFVIASAAGCVSLFPLLFTPAETPIKLLYTSLWALGTFYPLQKRLYTFPTTLAAVLIDRLELLYLVGLPVLQIGVMLLGAWPTIKGARATSLPANATISEANFEPQIENGMEFLPLLLTSVYCAIGLGWAFLRMGFLYVRSSV</sequence>
<evidence type="ECO:0000313" key="13">
    <source>
        <dbReference type="Proteomes" id="UP000650533"/>
    </source>
</evidence>
<evidence type="ECO:0000256" key="5">
    <source>
        <dbReference type="ARBA" id="ARBA00022679"/>
    </source>
</evidence>
<dbReference type="PANTHER" id="PTHR12413:SF2">
    <property type="entry name" value="DOLICHYL PYROPHOSPHATE GLC1MAN9GLCNAC2 ALPHA-1,3-GLUCOSYLTRANSFERASE-RELATED"/>
    <property type="match status" value="1"/>
</dbReference>
<feature type="transmembrane region" description="Helical" evidence="11">
    <location>
        <begin position="409"/>
        <end position="428"/>
    </location>
</feature>
<evidence type="ECO:0000256" key="1">
    <source>
        <dbReference type="ARBA" id="ARBA00004477"/>
    </source>
</evidence>
<feature type="transmembrane region" description="Helical" evidence="11">
    <location>
        <begin position="344"/>
        <end position="365"/>
    </location>
</feature>
<evidence type="ECO:0000256" key="4">
    <source>
        <dbReference type="ARBA" id="ARBA00022676"/>
    </source>
</evidence>
<dbReference type="GO" id="GO:0042283">
    <property type="term" value="F:dolichyl pyrophosphate Glc1Man9GlcNAc2 alpha-1,3-glucosyltransferase activity"/>
    <property type="evidence" value="ECO:0007669"/>
    <property type="project" value="UniProtKB-EC"/>
</dbReference>
<keyword evidence="9 11" id="KW-0472">Membrane</keyword>
<dbReference type="EMBL" id="CP059658">
    <property type="protein sequence ID" value="QRW16092.1"/>
    <property type="molecule type" value="Genomic_DNA"/>
</dbReference>
<comment type="catalytic activity">
    <reaction evidence="10">
        <text>an alpha-D-Glc-(1-&gt;3)-alpha-D-Man-(1-&gt;2)-alpha-D-Man-(1-&gt;2)-alpha-D-Man-(1-&gt;3)-[alpha-D-Man-(1-&gt;2)-alpha-D-Man-(1-&gt;3)-[alpha-D-Man-(1-&gt;2)-alpha-D-Man-(1-&gt;6)]-alpha-D-Man-(1-&gt;6)]-beta-D-Man-(1-&gt;4)-beta-D-GlcNAc-(1-&gt;4)-alpha-D-GlcNAc-diphospho-di-trans,poly-cis-dolichol + a di-trans,poly-cis-dolichyl beta-D-glucosyl phosphate = an alpha-D-Glc-(1-&gt;3)-alpha-D-Glc-(1-&gt;3)-alpha-D-Man-(1-&gt;2)-alpha-D-Man-(1-&gt;2)-alpha-D-Man-(1-&gt;3)-[alpha-D-Man-(1-&gt;2)-alpha-D-Man-(1-&gt;3)-[alpha-D-Man-(1-&gt;2)-alpha-D-Man-(1-&gt;6)]-alpha-D-Man-(1-&gt;6)]-beta-D-Man-(1-&gt;4)-beta-D-GlcNAc-(1-&gt;4)-alpha-D-GlcNAc-diphospho-di-trans,poly-cis-dolichol + a di-trans,poly-cis-dolichyl phosphate + H(+)</text>
        <dbReference type="Rhea" id="RHEA:31307"/>
        <dbReference type="Rhea" id="RHEA-COMP:19498"/>
        <dbReference type="Rhea" id="RHEA-COMP:19502"/>
        <dbReference type="Rhea" id="RHEA-COMP:19521"/>
        <dbReference type="Rhea" id="RHEA-COMP:19522"/>
        <dbReference type="ChEBI" id="CHEBI:15378"/>
        <dbReference type="ChEBI" id="CHEBI:57525"/>
        <dbReference type="ChEBI" id="CHEBI:57683"/>
        <dbReference type="ChEBI" id="CHEBI:132521"/>
        <dbReference type="ChEBI" id="CHEBI:132522"/>
        <dbReference type="EC" id="2.4.1.265"/>
    </reaction>
    <physiologicalReaction direction="left-to-right" evidence="10">
        <dbReference type="Rhea" id="RHEA:31308"/>
    </physiologicalReaction>
</comment>
<dbReference type="GeneID" id="67026373"/>
<keyword evidence="6 11" id="KW-0812">Transmembrane</keyword>
<evidence type="ECO:0000256" key="8">
    <source>
        <dbReference type="ARBA" id="ARBA00022989"/>
    </source>
</evidence>
<dbReference type="Proteomes" id="UP000650533">
    <property type="component" value="Chromosome 1"/>
</dbReference>
<dbReference type="GO" id="GO:0006487">
    <property type="term" value="P:protein N-linked glycosylation"/>
    <property type="evidence" value="ECO:0007669"/>
    <property type="project" value="TreeGrafter"/>
</dbReference>
<feature type="transmembrane region" description="Helical" evidence="11">
    <location>
        <begin position="279"/>
        <end position="297"/>
    </location>
</feature>
<accession>A0A8H8STA7</accession>
<dbReference type="PANTHER" id="PTHR12413">
    <property type="entry name" value="DOLICHYL GLYCOSYLTRANSFERASE"/>
    <property type="match status" value="1"/>
</dbReference>
<comment type="pathway">
    <text evidence="2 11">Protein modification; protein glycosylation.</text>
</comment>